<proteinExistence type="predicted"/>
<evidence type="ECO:0000313" key="1">
    <source>
        <dbReference type="Proteomes" id="UP000887579"/>
    </source>
</evidence>
<protein>
    <submittedName>
        <fullName evidence="2">MARVEL domain-containing protein</fullName>
    </submittedName>
</protein>
<reference evidence="2" key="1">
    <citation type="submission" date="2022-11" db="UniProtKB">
        <authorList>
            <consortium name="WormBaseParasite"/>
        </authorList>
    </citation>
    <scope>IDENTIFICATION</scope>
</reference>
<dbReference type="WBParaSite" id="ES5_v2.g21443.t1">
    <property type="protein sequence ID" value="ES5_v2.g21443.t1"/>
    <property type="gene ID" value="ES5_v2.g21443"/>
</dbReference>
<name>A0AC34FVJ5_9BILA</name>
<evidence type="ECO:0000313" key="2">
    <source>
        <dbReference type="WBParaSite" id="ES5_v2.g21443.t1"/>
    </source>
</evidence>
<accession>A0AC34FVJ5</accession>
<dbReference type="Proteomes" id="UP000887579">
    <property type="component" value="Unplaced"/>
</dbReference>
<organism evidence="1 2">
    <name type="scientific">Panagrolaimus sp. ES5</name>
    <dbReference type="NCBI Taxonomy" id="591445"/>
    <lineage>
        <taxon>Eukaryota</taxon>
        <taxon>Metazoa</taxon>
        <taxon>Ecdysozoa</taxon>
        <taxon>Nematoda</taxon>
        <taxon>Chromadorea</taxon>
        <taxon>Rhabditida</taxon>
        <taxon>Tylenchina</taxon>
        <taxon>Panagrolaimomorpha</taxon>
        <taxon>Panagrolaimoidea</taxon>
        <taxon>Panagrolaimidae</taxon>
        <taxon>Panagrolaimus</taxon>
    </lineage>
</organism>
<sequence>MASSSVADGSTESHEHKQPLIINQPTPVIIAAGPTKVFDANIPEYRCCCGCMHLRHGAIAIGIFQLVCAVFNFGQFFAAAHSHHSLLLFINAMIHVPILICLIIGAAIQNRYLLIPYMLYTIVDIIISIAIFALAVVYSIKFNYVAIAVIYGFACVCGIALALWFTWVIYKCYGYFRERQAQLASGAVIIGQP</sequence>